<dbReference type="EMBL" id="CP000358">
    <property type="protein sequence ID" value="ABF44174.1"/>
    <property type="molecule type" value="Genomic_DNA"/>
</dbReference>
<evidence type="ECO:0000313" key="4">
    <source>
        <dbReference type="EMBL" id="ABF44174.1"/>
    </source>
</evidence>
<organism evidence="4 5">
    <name type="scientific">Deinococcus geothermalis (strain DSM 11300 / CIP 105573 / AG-3a)</name>
    <dbReference type="NCBI Taxonomy" id="319795"/>
    <lineage>
        <taxon>Bacteria</taxon>
        <taxon>Thermotogati</taxon>
        <taxon>Deinococcota</taxon>
        <taxon>Deinococci</taxon>
        <taxon>Deinococcales</taxon>
        <taxon>Deinococcaceae</taxon>
        <taxon>Deinococcus</taxon>
    </lineage>
</organism>
<gene>
    <name evidence="4" type="ordered locus">Dgeo_2741</name>
</gene>
<dbReference type="Proteomes" id="UP000002431">
    <property type="component" value="Plasmid pDGEO01"/>
</dbReference>
<keyword evidence="5" id="KW-1185">Reference proteome</keyword>
<dbReference type="KEGG" id="dge:Dgeo_2741"/>
<evidence type="ECO:0000256" key="2">
    <source>
        <dbReference type="SAM" id="MobiDB-lite"/>
    </source>
</evidence>
<dbReference type="Pfam" id="PF07282">
    <property type="entry name" value="Cas12f1-like_TNB"/>
    <property type="match status" value="1"/>
</dbReference>
<dbReference type="NCBIfam" id="NF040570">
    <property type="entry name" value="guided_TnpB"/>
    <property type="match status" value="1"/>
</dbReference>
<dbReference type="eggNOG" id="COG0675">
    <property type="taxonomic scope" value="Bacteria"/>
</dbReference>
<feature type="domain" description="Cas12f1-like TNB" evidence="3">
    <location>
        <begin position="400"/>
        <end position="466"/>
    </location>
</feature>
<protein>
    <submittedName>
        <fullName evidence="4">Transposase, IS605 OrfB</fullName>
    </submittedName>
</protein>
<keyword evidence="4" id="KW-0614">Plasmid</keyword>
<dbReference type="PANTHER" id="PTHR30405:SF11">
    <property type="entry name" value="RNA-GUIDED DNA ENDONUCLEASE RV2885C-RELATED"/>
    <property type="match status" value="1"/>
</dbReference>
<dbReference type="PANTHER" id="PTHR30405">
    <property type="entry name" value="TRANSPOSASE"/>
    <property type="match status" value="1"/>
</dbReference>
<feature type="region of interest" description="Disordered" evidence="2">
    <location>
        <begin position="57"/>
        <end position="82"/>
    </location>
</feature>
<dbReference type="NCBIfam" id="TIGR01766">
    <property type="entry name" value="IS200/IS605 family accessory protein TnpB-like domain"/>
    <property type="match status" value="1"/>
</dbReference>
<dbReference type="GO" id="GO:0003677">
    <property type="term" value="F:DNA binding"/>
    <property type="evidence" value="ECO:0007669"/>
    <property type="project" value="UniProtKB-KW"/>
</dbReference>
<evidence type="ECO:0000259" key="3">
    <source>
        <dbReference type="Pfam" id="PF07282"/>
    </source>
</evidence>
<dbReference type="InterPro" id="IPR010095">
    <property type="entry name" value="Cas12f1-like_TNB"/>
</dbReference>
<dbReference type="InterPro" id="IPR051399">
    <property type="entry name" value="RNA-guided_DNA_endo/Transpos"/>
</dbReference>
<reference evidence="4" key="1">
    <citation type="submission" date="2006-04" db="EMBL/GenBank/DDBJ databases">
        <title>Complete sequence of plasmid1 pDGEO01 of Deinococcus geothermalis DSM 11300.</title>
        <authorList>
            <consortium name="US DOE Joint Genome Institute"/>
            <person name="Copeland A."/>
            <person name="Lucas S."/>
            <person name="Lapidus A."/>
            <person name="Barry K."/>
            <person name="Detter J.C."/>
            <person name="Glavina del Rio T."/>
            <person name="Hammon N."/>
            <person name="Israni S."/>
            <person name="Dalin E."/>
            <person name="Tice H."/>
            <person name="Pitluck S."/>
            <person name="Brettin T."/>
            <person name="Bruce D."/>
            <person name="Han C."/>
            <person name="Tapia R."/>
            <person name="Saunders E."/>
            <person name="Gilna P."/>
            <person name="Schmutz J."/>
            <person name="Larimer F."/>
            <person name="Land M."/>
            <person name="Hauser L."/>
            <person name="Kyrpides N."/>
            <person name="Kim E."/>
            <person name="Daly M.J."/>
            <person name="Fredrickson J.K."/>
            <person name="Makarova K.S."/>
            <person name="Gaidamakova E.K."/>
            <person name="Zhai M."/>
            <person name="Richardson P."/>
        </authorList>
    </citation>
    <scope>NUCLEOTIDE SEQUENCE</scope>
    <source>
        <strain evidence="4">DSM 11300</strain>
        <plasmid evidence="4">pDGEO01</plasmid>
    </source>
</reference>
<accession>Q1J2W0</accession>
<dbReference type="HOGENOM" id="CLU_032903_3_2_0"/>
<geneLocation type="plasmid" evidence="4 5">
    <name>pDGEO01</name>
</geneLocation>
<name>Q1J2W0_DEIGD</name>
<dbReference type="AlphaFoldDB" id="Q1J2W0"/>
<evidence type="ECO:0000313" key="5">
    <source>
        <dbReference type="Proteomes" id="UP000002431"/>
    </source>
</evidence>
<sequence length="518" mass="57392">MCEISAVPCCEARKAERVSTMITPRQTIGRTYPRSSCRSRDCGAGIFLYHTVESSTIPEQSPIKQKNSQGRSEDAPAFKPGRNRCATEGGDALCSAQALGDPMFMHRAETVILKLTAPSANKRAWLESTAQAFRDGVGMVLGVAESEKTSSRAKLHNACYAAIREETGLPSDYARMVVNAGVALARSYWGLRKGKRRPSFPKVGKSQGIGLGVNAYAVLKRGERFFLRASTGKRGQYKWLPLLVPVHLASKLAFVHGDAKLFQRGRDWFVMLLLRLPHTPAVRDGEPTVLGVDLGVVKLMTVLTPDGVKIWNGLPVRHRRERFAAVRRRLQRHRRTDRVKAQGGRERRWMSGLNHKLSRELVDLARFYKDAVIAFEQLDGIRDRVRGSKKFNRMMSSWTFRDLVDKVRYKAEAAGVGVVFVDPRKTSQTCHRCGHASRSNRTSQAEFRCVNCGFRTNADWNAATNIAAAGLRALQQGPTDTARSEKPEQASSSLTALDGVKVCEAQVSHTDSNLVSPA</sequence>
<keyword evidence="1" id="KW-0238">DNA-binding</keyword>
<proteinExistence type="predicted"/>
<feature type="compositionally biased region" description="Polar residues" evidence="2">
    <location>
        <begin position="57"/>
        <end position="70"/>
    </location>
</feature>
<evidence type="ECO:0000256" key="1">
    <source>
        <dbReference type="ARBA" id="ARBA00023125"/>
    </source>
</evidence>